<sequence length="394" mass="45764">TGFICCFTSEVYHIPSVPAIFRCDTYVIVVMAWHNTAFYLKAVPISVLITAFLSLVAYVTWSIHIFNPVPLRINMDCSTFLGAQGRQHLEEYKLNRTILEQRIDLNVSQCWTIRKRRYLPTEVPDSMEVHHNMYFLRIVSKNYDFLEEVLTMMYSPLHFYCFVIDSSASPRFEQLVRTLGKCILNIIVPPNTYDTSTARGTLTAINACYVGMEEFPWKHTVVSAENEIPIHSVHYIADNARRLGNGARVGRVTISEEHARILSADEFFQAHPRDQEYLRRLVCTWLDDRRFPLTLPRNFQLPLFRFLGGQDLENCQPLSPDFDKNVALDVCHTNRYDHRGNCVVGMEDYEYTTKSRNLFVKADPNFDHGIVQCVHEFVYRRTYKEGCENMNQLG</sequence>
<dbReference type="Pfam" id="PF02485">
    <property type="entry name" value="Branch"/>
    <property type="match status" value="1"/>
</dbReference>
<dbReference type="WBParaSite" id="HCON_00057960-00001">
    <property type="protein sequence ID" value="HCON_00057960-00001"/>
    <property type="gene ID" value="HCON_00057960"/>
</dbReference>
<keyword evidence="5" id="KW-0325">Glycoprotein</keyword>
<evidence type="ECO:0000313" key="8">
    <source>
        <dbReference type="WBParaSite" id="HCON_00057960-00001"/>
    </source>
</evidence>
<keyword evidence="3" id="KW-0808">Transferase</keyword>
<reference evidence="8" key="1">
    <citation type="submission" date="2020-12" db="UniProtKB">
        <authorList>
            <consortium name="WormBaseParasite"/>
        </authorList>
    </citation>
    <scope>IDENTIFICATION</scope>
    <source>
        <strain evidence="8">MHco3</strain>
    </source>
</reference>
<evidence type="ECO:0000256" key="2">
    <source>
        <dbReference type="ARBA" id="ARBA00022676"/>
    </source>
</evidence>
<dbReference type="GO" id="GO:0016757">
    <property type="term" value="F:glycosyltransferase activity"/>
    <property type="evidence" value="ECO:0007669"/>
    <property type="project" value="UniProtKB-KW"/>
</dbReference>
<keyword evidence="4 6" id="KW-0472">Membrane</keyword>
<evidence type="ECO:0000256" key="5">
    <source>
        <dbReference type="ARBA" id="ARBA00023180"/>
    </source>
</evidence>
<dbReference type="PANTHER" id="PTHR46671:SF8">
    <property type="entry name" value="CORE-2_I-BRANCHING ENZYME"/>
    <property type="match status" value="1"/>
</dbReference>
<dbReference type="OMA" id="QCVHEVV"/>
<proteinExistence type="predicted"/>
<dbReference type="InterPro" id="IPR003406">
    <property type="entry name" value="Glyco_trans_14"/>
</dbReference>
<keyword evidence="7" id="KW-1185">Reference proteome</keyword>
<evidence type="ECO:0000256" key="3">
    <source>
        <dbReference type="ARBA" id="ARBA00022679"/>
    </source>
</evidence>
<evidence type="ECO:0000256" key="6">
    <source>
        <dbReference type="SAM" id="Phobius"/>
    </source>
</evidence>
<evidence type="ECO:0000313" key="7">
    <source>
        <dbReference type="Proteomes" id="UP000025227"/>
    </source>
</evidence>
<dbReference type="AlphaFoldDB" id="A0A7I4Y629"/>
<dbReference type="OrthoDB" id="5772143at2759"/>
<keyword evidence="2" id="KW-0328">Glycosyltransferase</keyword>
<accession>A0A7I4Y629</accession>
<dbReference type="PANTHER" id="PTHR46671">
    <property type="entry name" value="PROTEIN CBG11221"/>
    <property type="match status" value="1"/>
</dbReference>
<evidence type="ECO:0000256" key="4">
    <source>
        <dbReference type="ARBA" id="ARBA00023136"/>
    </source>
</evidence>
<dbReference type="GO" id="GO:0016020">
    <property type="term" value="C:membrane"/>
    <property type="evidence" value="ECO:0007669"/>
    <property type="project" value="UniProtKB-SubCell"/>
</dbReference>
<keyword evidence="6" id="KW-1133">Transmembrane helix</keyword>
<comment type="subcellular location">
    <subcellularLocation>
        <location evidence="1">Membrane</location>
        <topology evidence="1">Single-pass type II membrane protein</topology>
    </subcellularLocation>
</comment>
<keyword evidence="6" id="KW-0812">Transmembrane</keyword>
<organism evidence="7 8">
    <name type="scientific">Haemonchus contortus</name>
    <name type="common">Barber pole worm</name>
    <dbReference type="NCBI Taxonomy" id="6289"/>
    <lineage>
        <taxon>Eukaryota</taxon>
        <taxon>Metazoa</taxon>
        <taxon>Ecdysozoa</taxon>
        <taxon>Nematoda</taxon>
        <taxon>Chromadorea</taxon>
        <taxon>Rhabditida</taxon>
        <taxon>Rhabditina</taxon>
        <taxon>Rhabditomorpha</taxon>
        <taxon>Strongyloidea</taxon>
        <taxon>Trichostrongylidae</taxon>
        <taxon>Haemonchus</taxon>
    </lineage>
</organism>
<dbReference type="Proteomes" id="UP000025227">
    <property type="component" value="Unplaced"/>
</dbReference>
<name>A0A7I4Y629_HAECO</name>
<protein>
    <submittedName>
        <fullName evidence="8">Uncharacterized protein</fullName>
    </submittedName>
</protein>
<feature type="transmembrane region" description="Helical" evidence="6">
    <location>
        <begin position="38"/>
        <end position="61"/>
    </location>
</feature>
<evidence type="ECO:0000256" key="1">
    <source>
        <dbReference type="ARBA" id="ARBA00004606"/>
    </source>
</evidence>